<protein>
    <submittedName>
        <fullName evidence="4">Sulfatase</fullName>
    </submittedName>
</protein>
<keyword evidence="2" id="KW-0812">Transmembrane</keyword>
<accession>A0A1H6FJ82</accession>
<comment type="similarity">
    <text evidence="1">Belongs to the sulfatase family.</text>
</comment>
<evidence type="ECO:0000259" key="3">
    <source>
        <dbReference type="Pfam" id="PF00884"/>
    </source>
</evidence>
<dbReference type="InterPro" id="IPR000917">
    <property type="entry name" value="Sulfatase_N"/>
</dbReference>
<dbReference type="PANTHER" id="PTHR42693">
    <property type="entry name" value="ARYLSULFATASE FAMILY MEMBER"/>
    <property type="match status" value="1"/>
</dbReference>
<dbReference type="Pfam" id="PF00884">
    <property type="entry name" value="Sulfatase"/>
    <property type="match status" value="1"/>
</dbReference>
<dbReference type="Proteomes" id="UP000222056">
    <property type="component" value="Unassembled WGS sequence"/>
</dbReference>
<dbReference type="Gene3D" id="3.40.720.10">
    <property type="entry name" value="Alkaline Phosphatase, subunit A"/>
    <property type="match status" value="1"/>
</dbReference>
<feature type="transmembrane region" description="Helical" evidence="2">
    <location>
        <begin position="79"/>
        <end position="97"/>
    </location>
</feature>
<proteinExistence type="inferred from homology"/>
<reference evidence="5" key="1">
    <citation type="submission" date="2016-10" db="EMBL/GenBank/DDBJ databases">
        <authorList>
            <person name="Varghese N."/>
            <person name="Submissions S."/>
        </authorList>
    </citation>
    <scope>NUCLEOTIDE SEQUENCE [LARGE SCALE GENOMIC DNA]</scope>
    <source>
        <strain evidence="5">ATCC 35263</strain>
    </source>
</reference>
<sequence length="715" mass="76666">MERSGPLAFLQLVGAWTLAVVFPFLHATGRETPFYIAHGATGMRLVVFVVVATLLPPLVAFCAYLLLRRLLGQVVAGRALTATLAGLIALIALPLVARGPLGSPLGAAIVAVLTSAGAFAILVGSAVARRTLALCAAVAPLALLQFLAFSPARELLSARSGGDTTRQVGAVSEKPPATPGRSPPTVVLVVFDELPVHALEDGRGGIDRSRFPAFHGLARVATWYRFASSPGSDTYVAVPALVTGLPPDPDRAPVAASYPSSLFTRLRGSYRLFAEEPETVMCALPECERSGQSRGGLQQLLIDSAIVVANLISPPGLRDRLPRVDQTYQDFLDTAGGSEAAAAEAGRDDEGRLQMKVLNRRGGQALGRPVSAFRAALQALPRVARERPLFAFLHIELPHVPWQYFPDLGRYRAEPLGMIGILGDRWGTNQSQIDQERPRFLFQTGAADAGLGAIVARLRALGLWDRSLVVVTADHGSAFTPGRGRRTPTSDNFAEIAGVPLFVKWPRQKRGRVENGPASTLDIPPTVLAVAGLKADGLAGSDLRRGIPRRTRLTLTPLKGKKVSLSFATFMRQRAALAHAWRRFANGGWERVSTAIAPPALKAAAAAGQARRADALGLRILSLRWRRIGRTPPSPPDRRELRRAQAARRTGAAVVLNVEVEHGPARLRWIGVVAGNRLIGAAPVYEWLGRRFASITSFGAPVSTRQLRNLSFVVR</sequence>
<gene>
    <name evidence="4" type="ORF">SAMN02745716_0109</name>
</gene>
<dbReference type="InterPro" id="IPR050738">
    <property type="entry name" value="Sulfatase"/>
</dbReference>
<evidence type="ECO:0000256" key="2">
    <source>
        <dbReference type="SAM" id="Phobius"/>
    </source>
</evidence>
<feature type="domain" description="Sulfatase N-terminal" evidence="3">
    <location>
        <begin position="377"/>
        <end position="532"/>
    </location>
</feature>
<dbReference type="PANTHER" id="PTHR42693:SF33">
    <property type="entry name" value="ARYLSULFATASE"/>
    <property type="match status" value="1"/>
</dbReference>
<name>A0A1H6FJ82_THEAL</name>
<dbReference type="InterPro" id="IPR017850">
    <property type="entry name" value="Alkaline_phosphatase_core_sf"/>
</dbReference>
<feature type="transmembrane region" description="Helical" evidence="2">
    <location>
        <begin position="7"/>
        <end position="25"/>
    </location>
</feature>
<dbReference type="STRING" id="29539.SAMN02745716_0109"/>
<dbReference type="OrthoDB" id="3400814at2"/>
<dbReference type="SUPFAM" id="SSF53649">
    <property type="entry name" value="Alkaline phosphatase-like"/>
    <property type="match status" value="1"/>
</dbReference>
<dbReference type="GO" id="GO:0004065">
    <property type="term" value="F:arylsulfatase activity"/>
    <property type="evidence" value="ECO:0007669"/>
    <property type="project" value="TreeGrafter"/>
</dbReference>
<dbReference type="AlphaFoldDB" id="A0A1H6FJ82"/>
<feature type="transmembrane region" description="Helical" evidence="2">
    <location>
        <begin position="103"/>
        <end position="124"/>
    </location>
</feature>
<evidence type="ECO:0000313" key="4">
    <source>
        <dbReference type="EMBL" id="SEH10260.1"/>
    </source>
</evidence>
<keyword evidence="2" id="KW-1133">Transmembrane helix</keyword>
<dbReference type="EMBL" id="FNWJ01000001">
    <property type="protein sequence ID" value="SEH10260.1"/>
    <property type="molecule type" value="Genomic_DNA"/>
</dbReference>
<dbReference type="RefSeq" id="WP_143038485.1">
    <property type="nucleotide sequence ID" value="NZ_FNWJ01000001.1"/>
</dbReference>
<evidence type="ECO:0000313" key="5">
    <source>
        <dbReference type="Proteomes" id="UP000222056"/>
    </source>
</evidence>
<evidence type="ECO:0000256" key="1">
    <source>
        <dbReference type="ARBA" id="ARBA00008779"/>
    </source>
</evidence>
<keyword evidence="2" id="KW-0472">Membrane</keyword>
<keyword evidence="5" id="KW-1185">Reference proteome</keyword>
<organism evidence="4 5">
    <name type="scientific">Thermoleophilum album</name>
    <dbReference type="NCBI Taxonomy" id="29539"/>
    <lineage>
        <taxon>Bacteria</taxon>
        <taxon>Bacillati</taxon>
        <taxon>Actinomycetota</taxon>
        <taxon>Thermoleophilia</taxon>
        <taxon>Thermoleophilales</taxon>
        <taxon>Thermoleophilaceae</taxon>
        <taxon>Thermoleophilum</taxon>
    </lineage>
</organism>
<feature type="transmembrane region" description="Helical" evidence="2">
    <location>
        <begin position="131"/>
        <end position="149"/>
    </location>
</feature>
<feature type="transmembrane region" description="Helical" evidence="2">
    <location>
        <begin position="45"/>
        <end position="67"/>
    </location>
</feature>